<reference evidence="3 4" key="1">
    <citation type="submission" date="2023-10" db="EMBL/GenBank/DDBJ databases">
        <title>Draft genome sequence of Xylaria bambusicola isolate GMP-LS, the root and basal stem rot pathogen of sugarcane in Indonesia.</title>
        <authorList>
            <person name="Selvaraj P."/>
            <person name="Muralishankar V."/>
            <person name="Muruganantham S."/>
            <person name="Sp S."/>
            <person name="Haryani S."/>
            <person name="Lau K.J.X."/>
            <person name="Naqvi N.I."/>
        </authorList>
    </citation>
    <scope>NUCLEOTIDE SEQUENCE [LARGE SCALE GENOMIC DNA]</scope>
    <source>
        <strain evidence="3">GMP-LS</strain>
    </source>
</reference>
<dbReference type="Proteomes" id="UP001305414">
    <property type="component" value="Unassembled WGS sequence"/>
</dbReference>
<evidence type="ECO:0000256" key="1">
    <source>
        <dbReference type="SAM" id="MobiDB-lite"/>
    </source>
</evidence>
<feature type="region of interest" description="Disordered" evidence="1">
    <location>
        <begin position="760"/>
        <end position="781"/>
    </location>
</feature>
<dbReference type="EMBL" id="JAWHQM010000009">
    <property type="protein sequence ID" value="KAK5628839.1"/>
    <property type="molecule type" value="Genomic_DNA"/>
</dbReference>
<feature type="compositionally biased region" description="Basic and acidic residues" evidence="1">
    <location>
        <begin position="406"/>
        <end position="430"/>
    </location>
</feature>
<gene>
    <name evidence="3" type="ORF">RRF57_004554</name>
</gene>
<dbReference type="AlphaFoldDB" id="A0AAN7UIA1"/>
<protein>
    <recommendedName>
        <fullName evidence="2">T6SS Phospholipase effector Tle1-like catalytic domain-containing protein</fullName>
    </recommendedName>
</protein>
<sequence>MFTIRIMDPHSHLHEQHLTTTQGYALSSVLDHSNDLIDKAVDMGDRMRGTESESEITSKLFRAINEEAGKRRLFVCCDGTWVNASGTTAPLTNVARFARAIDRFGLNREHPLSPVTQVIYYSAGIGSEPVLKTRVDSIYSGITGAGLEEDILNAYCFLCNNYNFGARNDEIILIGFSRGAFTVRCLADFISQVGLLQRRSLPFLSVLFQRWMDAKGEEDRKRMKLEIRKMSQEFSLPVRITVLAEWDTVSAIGHVGWRNKFSFMKETVPENVQNAFLAIALNERRGSFMPMLYSKARRGTSVAQCAFCGCHGDIGGGNLDAGLSTVSLLWMAAKVQGACHASFDRTALLQMVQPPRPNAKWWYGRKDHETEAMNLLWSKGIWLLPHLLTLGWSSGSRRRHFRKNFGRRETNKTQVQDKEQERNRQTDRTQKQLPAKIYRATYDNNTINDAIKGVSEDVTDTIKDSLIRAGKDSKLKNTQHTTASIKTAIHVNSTGNAETRFSAIIDAKFKASPSDQEASIDPRKIIEINNTPTETAFWNSPHGDDHVECSLKIHFTAKELVRELRYRSKEGALERLWEKLGLLGHERWHLAEYLPQEAYDENEKRLWEEWKSQVDMWHASNEGRKGGWDKDVVYWSDVLARFDKGDSPDSQARKEMVQWEVCTDQLCRVADATAATAQAGLQTAAANTTEAESELEFATRAVTKVAEVADLQNTGDEAILRKVWSVMDDVKGAFGRVPVEILTGTLAKVVAGVAQILPEDNKEENDSQPAAKKETGDSDKDVQKAIRSATGQLAGIAGVLAQVLYPANVDPIIEGSGKANEKDDGDLRDKISQAKDAADRMVQSAKVLQNVSVPDTDAWEEMKSYAVRAREAAERAAKAIANATIQWKLTDEQRREALCYRISYPSLKPTDDGRAKDL</sequence>
<dbReference type="PANTHER" id="PTHR33840:SF1">
    <property type="entry name" value="TLE1 PHOSPHOLIPASE DOMAIN-CONTAINING PROTEIN"/>
    <property type="match status" value="1"/>
</dbReference>
<evidence type="ECO:0000313" key="3">
    <source>
        <dbReference type="EMBL" id="KAK5628839.1"/>
    </source>
</evidence>
<comment type="caution">
    <text evidence="3">The sequence shown here is derived from an EMBL/GenBank/DDBJ whole genome shotgun (WGS) entry which is preliminary data.</text>
</comment>
<dbReference type="PANTHER" id="PTHR33840">
    <property type="match status" value="1"/>
</dbReference>
<keyword evidence="4" id="KW-1185">Reference proteome</keyword>
<name>A0AAN7UIA1_9PEZI</name>
<organism evidence="3 4">
    <name type="scientific">Xylaria bambusicola</name>
    <dbReference type="NCBI Taxonomy" id="326684"/>
    <lineage>
        <taxon>Eukaryota</taxon>
        <taxon>Fungi</taxon>
        <taxon>Dikarya</taxon>
        <taxon>Ascomycota</taxon>
        <taxon>Pezizomycotina</taxon>
        <taxon>Sordariomycetes</taxon>
        <taxon>Xylariomycetidae</taxon>
        <taxon>Xylariales</taxon>
        <taxon>Xylariaceae</taxon>
        <taxon>Xylaria</taxon>
    </lineage>
</organism>
<feature type="region of interest" description="Disordered" evidence="1">
    <location>
        <begin position="403"/>
        <end position="433"/>
    </location>
</feature>
<accession>A0AAN7UIA1</accession>
<evidence type="ECO:0000259" key="2">
    <source>
        <dbReference type="Pfam" id="PF09994"/>
    </source>
</evidence>
<feature type="domain" description="T6SS Phospholipase effector Tle1-like catalytic" evidence="2">
    <location>
        <begin position="71"/>
        <end position="333"/>
    </location>
</feature>
<feature type="compositionally biased region" description="Basic and acidic residues" evidence="1">
    <location>
        <begin position="771"/>
        <end position="781"/>
    </location>
</feature>
<proteinExistence type="predicted"/>
<evidence type="ECO:0000313" key="4">
    <source>
        <dbReference type="Proteomes" id="UP001305414"/>
    </source>
</evidence>
<dbReference type="Pfam" id="PF09994">
    <property type="entry name" value="T6SS_Tle1-like_cat"/>
    <property type="match status" value="1"/>
</dbReference>
<dbReference type="InterPro" id="IPR018712">
    <property type="entry name" value="Tle1-like_cat"/>
</dbReference>